<dbReference type="EMBL" id="MU157879">
    <property type="protein sequence ID" value="KAF9525802.1"/>
    <property type="molecule type" value="Genomic_DNA"/>
</dbReference>
<evidence type="ECO:0000313" key="1">
    <source>
        <dbReference type="EMBL" id="KAF9525802.1"/>
    </source>
</evidence>
<protein>
    <submittedName>
        <fullName evidence="1">Uncharacterized protein</fullName>
    </submittedName>
</protein>
<name>A0A9P6EB29_9AGAR</name>
<accession>A0A9P6EB29</accession>
<organism evidence="1 2">
    <name type="scientific">Crepidotus variabilis</name>
    <dbReference type="NCBI Taxonomy" id="179855"/>
    <lineage>
        <taxon>Eukaryota</taxon>
        <taxon>Fungi</taxon>
        <taxon>Dikarya</taxon>
        <taxon>Basidiomycota</taxon>
        <taxon>Agaricomycotina</taxon>
        <taxon>Agaricomycetes</taxon>
        <taxon>Agaricomycetidae</taxon>
        <taxon>Agaricales</taxon>
        <taxon>Agaricineae</taxon>
        <taxon>Crepidotaceae</taxon>
        <taxon>Crepidotus</taxon>
    </lineage>
</organism>
<proteinExistence type="predicted"/>
<gene>
    <name evidence="1" type="ORF">CPB83DRAFT_896696</name>
</gene>
<comment type="caution">
    <text evidence="1">The sequence shown here is derived from an EMBL/GenBank/DDBJ whole genome shotgun (WGS) entry which is preliminary data.</text>
</comment>
<dbReference type="Proteomes" id="UP000807306">
    <property type="component" value="Unassembled WGS sequence"/>
</dbReference>
<dbReference type="AlphaFoldDB" id="A0A9P6EB29"/>
<reference evidence="1" key="1">
    <citation type="submission" date="2020-11" db="EMBL/GenBank/DDBJ databases">
        <authorList>
            <consortium name="DOE Joint Genome Institute"/>
            <person name="Ahrendt S."/>
            <person name="Riley R."/>
            <person name="Andreopoulos W."/>
            <person name="Labutti K."/>
            <person name="Pangilinan J."/>
            <person name="Ruiz-Duenas F.J."/>
            <person name="Barrasa J.M."/>
            <person name="Sanchez-Garcia M."/>
            <person name="Camarero S."/>
            <person name="Miyauchi S."/>
            <person name="Serrano A."/>
            <person name="Linde D."/>
            <person name="Babiker R."/>
            <person name="Drula E."/>
            <person name="Ayuso-Fernandez I."/>
            <person name="Pacheco R."/>
            <person name="Padilla G."/>
            <person name="Ferreira P."/>
            <person name="Barriuso J."/>
            <person name="Kellner H."/>
            <person name="Castanera R."/>
            <person name="Alfaro M."/>
            <person name="Ramirez L."/>
            <person name="Pisabarro A.G."/>
            <person name="Kuo A."/>
            <person name="Tritt A."/>
            <person name="Lipzen A."/>
            <person name="He G."/>
            <person name="Yan M."/>
            <person name="Ng V."/>
            <person name="Cullen D."/>
            <person name="Martin F."/>
            <person name="Rosso M.-N."/>
            <person name="Henrissat B."/>
            <person name="Hibbett D."/>
            <person name="Martinez A.T."/>
            <person name="Grigoriev I.V."/>
        </authorList>
    </citation>
    <scope>NUCLEOTIDE SEQUENCE</scope>
    <source>
        <strain evidence="1">CBS 506.95</strain>
    </source>
</reference>
<keyword evidence="2" id="KW-1185">Reference proteome</keyword>
<sequence length="81" mass="8890">MQNKSLTDEDATDDVLSLQCVGWVTRKASKMASVTLSIKQYIGADGVEKIEISQSVSGASSQTEELVLVWKSKWMKLAINI</sequence>
<evidence type="ECO:0000313" key="2">
    <source>
        <dbReference type="Proteomes" id="UP000807306"/>
    </source>
</evidence>
<dbReference type="OrthoDB" id="425354at2759"/>